<keyword evidence="3 4" id="KW-0012">Acyltransferase</keyword>
<evidence type="ECO:0000256" key="1">
    <source>
        <dbReference type="ARBA" id="ARBA00022679"/>
    </source>
</evidence>
<reference evidence="8" key="1">
    <citation type="journal article" date="2019" name="Int. J. Syst. Evol. Microbiol.">
        <title>The Global Catalogue of Microorganisms (GCM) 10K type strain sequencing project: providing services to taxonomists for standard genome sequencing and annotation.</title>
        <authorList>
            <consortium name="The Broad Institute Genomics Platform"/>
            <consortium name="The Broad Institute Genome Sequencing Center for Infectious Disease"/>
            <person name="Wu L."/>
            <person name="Ma J."/>
        </authorList>
    </citation>
    <scope>NUCLEOTIDE SEQUENCE [LARGE SCALE GENOMIC DNA]</scope>
    <source>
        <strain evidence="8">NBRC 108565</strain>
    </source>
</reference>
<sequence length="340" mass="35530">MRTLLSVGVPDGATADSVRSLARDATEADGVAPLSEQPLLRLTDETADLTHVVALDEDQRVVGYLQVDRSGDPASAELVVAPSARRHGVGRLLLRTAERDATLPARSGEPRGSAHSLRVWAHGDLRAARALAKDAGLVPVRELLKLGRDLAGHSSVPAQVSPPAGHAVRPFVPGADDAAWLALNALAFADHPEQGRLTLADLHARASEDWFDPAGFFLLEDVSGTDARLVGFVWTKIPTGQDDAVREGEIYVVGVDPGAQGHGLGGYLTAIGTAHLEAAGCARAALYVDGDNTAAVRAYARAGYGRDAVDVQYARPQAPPPPPLSSLDSPSVPSDATMSP</sequence>
<feature type="binding site" evidence="4">
    <location>
        <position position="193"/>
    </location>
    <ligand>
        <name>1D-myo-inositol 2-(L-cysteinylamino)-2-deoxy-alpha-D-glucopyranoside</name>
        <dbReference type="ChEBI" id="CHEBI:58887"/>
    </ligand>
</feature>
<dbReference type="Gene3D" id="3.40.630.30">
    <property type="match status" value="1"/>
</dbReference>
<dbReference type="InterPro" id="IPR017813">
    <property type="entry name" value="Mycothiol_AcTrfase"/>
</dbReference>
<evidence type="ECO:0000256" key="2">
    <source>
        <dbReference type="ARBA" id="ARBA00022737"/>
    </source>
</evidence>
<name>A0ABM8G0G5_9CELL</name>
<dbReference type="EMBL" id="AP027729">
    <property type="protein sequence ID" value="BDZ41518.1"/>
    <property type="molecule type" value="Genomic_DNA"/>
</dbReference>
<dbReference type="SUPFAM" id="SSF55729">
    <property type="entry name" value="Acyl-CoA N-acyltransferases (Nat)"/>
    <property type="match status" value="1"/>
</dbReference>
<evidence type="ECO:0000259" key="6">
    <source>
        <dbReference type="PROSITE" id="PS51186"/>
    </source>
</evidence>
<feature type="binding site" evidence="4">
    <location>
        <position position="36"/>
    </location>
    <ligand>
        <name>1D-myo-inositol 2-(L-cysteinylamino)-2-deoxy-alpha-D-glucopyranoside</name>
        <dbReference type="ChEBI" id="CHEBI:58887"/>
    </ligand>
</feature>
<dbReference type="PIRSF" id="PIRSF021524">
    <property type="entry name" value="MSH_acetyltransferase"/>
    <property type="match status" value="1"/>
</dbReference>
<keyword evidence="8" id="KW-1185">Reference proteome</keyword>
<gene>
    <name evidence="4 7" type="primary">mshD</name>
    <name evidence="7" type="ORF">GCM10025865_08170</name>
</gene>
<dbReference type="CDD" id="cd04301">
    <property type="entry name" value="NAT_SF"/>
    <property type="match status" value="2"/>
</dbReference>
<feature type="binding site" evidence="4">
    <location>
        <position position="236"/>
    </location>
    <ligand>
        <name>1D-myo-inositol 2-(L-cysteinylamino)-2-deoxy-alpha-D-glucopyranoside</name>
        <dbReference type="ChEBI" id="CHEBI:58887"/>
    </ligand>
</feature>
<accession>A0ABM8G0G5</accession>
<dbReference type="NCBIfam" id="TIGR03448">
    <property type="entry name" value="mycothiol_MshD"/>
    <property type="match status" value="1"/>
</dbReference>
<dbReference type="Proteomes" id="UP001321475">
    <property type="component" value="Chromosome"/>
</dbReference>
<dbReference type="PANTHER" id="PTHR43617">
    <property type="entry name" value="L-AMINO ACID N-ACETYLTRANSFERASE"/>
    <property type="match status" value="1"/>
</dbReference>
<evidence type="ECO:0000256" key="3">
    <source>
        <dbReference type="ARBA" id="ARBA00023315"/>
    </source>
</evidence>
<keyword evidence="2 4" id="KW-0677">Repeat</keyword>
<feature type="binding site" evidence="4">
    <location>
        <begin position="253"/>
        <end position="255"/>
    </location>
    <ligand>
        <name>acetyl-CoA</name>
        <dbReference type="ChEBI" id="CHEBI:57288"/>
        <label>2</label>
    </ligand>
</feature>
<comment type="similarity">
    <text evidence="4">Belongs to the acetyltransferase family. MshD subfamily.</text>
</comment>
<evidence type="ECO:0000313" key="7">
    <source>
        <dbReference type="EMBL" id="BDZ41518.1"/>
    </source>
</evidence>
<evidence type="ECO:0000313" key="8">
    <source>
        <dbReference type="Proteomes" id="UP001321475"/>
    </source>
</evidence>
<dbReference type="InterPro" id="IPR000182">
    <property type="entry name" value="GNAT_dom"/>
</dbReference>
<comment type="caution">
    <text evidence="4">Lacks conserved residue(s) required for the propagation of feature annotation.</text>
</comment>
<feature type="binding site" evidence="4">
    <location>
        <position position="287"/>
    </location>
    <ligand>
        <name>1D-myo-inositol 2-(L-cysteinylamino)-2-deoxy-alpha-D-glucopyranoside</name>
        <dbReference type="ChEBI" id="CHEBI:58887"/>
    </ligand>
</feature>
<feature type="domain" description="N-acetyltransferase" evidence="6">
    <location>
        <begin position="1"/>
        <end position="163"/>
    </location>
</feature>
<dbReference type="Pfam" id="PF13508">
    <property type="entry name" value="Acetyltransf_7"/>
    <property type="match status" value="1"/>
</dbReference>
<comment type="subunit">
    <text evidence="4">Monomer.</text>
</comment>
<protein>
    <recommendedName>
        <fullName evidence="4">Mycothiol acetyltransferase</fullName>
        <shortName evidence="4">MSH acetyltransferase</shortName>
        <ecNumber evidence="4">2.3.1.189</ecNumber>
    </recommendedName>
    <alternativeName>
        <fullName evidence="4">Mycothiol synthase</fullName>
    </alternativeName>
</protein>
<feature type="compositionally biased region" description="Low complexity" evidence="5">
    <location>
        <begin position="325"/>
        <end position="340"/>
    </location>
</feature>
<evidence type="ECO:0000256" key="5">
    <source>
        <dbReference type="SAM" id="MobiDB-lite"/>
    </source>
</evidence>
<proteinExistence type="inferred from homology"/>
<feature type="domain" description="N-acetyltransferase" evidence="6">
    <location>
        <begin position="166"/>
        <end position="325"/>
    </location>
</feature>
<dbReference type="Pfam" id="PF00583">
    <property type="entry name" value="Acetyltransf_1"/>
    <property type="match status" value="1"/>
</dbReference>
<dbReference type="HAMAP" id="MF_01698">
    <property type="entry name" value="MshD"/>
    <property type="match status" value="1"/>
</dbReference>
<dbReference type="InterPro" id="IPR016181">
    <property type="entry name" value="Acyl_CoA_acyltransferase"/>
</dbReference>
<feature type="region of interest" description="Disordered" evidence="5">
    <location>
        <begin position="311"/>
        <end position="340"/>
    </location>
</feature>
<dbReference type="PROSITE" id="PS51186">
    <property type="entry name" value="GNAT"/>
    <property type="match status" value="2"/>
</dbReference>
<feature type="binding site" evidence="4">
    <location>
        <position position="249"/>
    </location>
    <ligand>
        <name>1D-myo-inositol 2-(L-cysteinylamino)-2-deoxy-alpha-D-glucopyranoside</name>
        <dbReference type="ChEBI" id="CHEBI:58887"/>
    </ligand>
</feature>
<dbReference type="InterPro" id="IPR050276">
    <property type="entry name" value="MshD_Acetyltransferase"/>
</dbReference>
<dbReference type="RefSeq" id="WP_286218655.1">
    <property type="nucleotide sequence ID" value="NZ_AP027729.1"/>
</dbReference>
<feature type="binding site" evidence="4">
    <location>
        <begin position="292"/>
        <end position="297"/>
    </location>
    <ligand>
        <name>acetyl-CoA</name>
        <dbReference type="ChEBI" id="CHEBI:57288"/>
        <label>2</label>
    </ligand>
</feature>
<comment type="function">
    <text evidence="4">Catalyzes the transfer of acetyl from acetyl-CoA to desacetylmycothiol (Cys-GlcN-Ins) to form mycothiol.</text>
</comment>
<dbReference type="PANTHER" id="PTHR43617:SF31">
    <property type="entry name" value="MYCOTHIOL ACETYLTRANSFERASE"/>
    <property type="match status" value="1"/>
</dbReference>
<organism evidence="7 8">
    <name type="scientific">Paraoerskovia sediminicola</name>
    <dbReference type="NCBI Taxonomy" id="1138587"/>
    <lineage>
        <taxon>Bacteria</taxon>
        <taxon>Bacillati</taxon>
        <taxon>Actinomycetota</taxon>
        <taxon>Actinomycetes</taxon>
        <taxon>Micrococcales</taxon>
        <taxon>Cellulomonadaceae</taxon>
        <taxon>Paraoerskovia</taxon>
    </lineage>
</organism>
<comment type="catalytic activity">
    <reaction evidence="4">
        <text>1D-myo-inositol 2-(L-cysteinylamino)-2-deoxy-alpha-D-glucopyranoside + acetyl-CoA = mycothiol + CoA + H(+)</text>
        <dbReference type="Rhea" id="RHEA:26172"/>
        <dbReference type="ChEBI" id="CHEBI:15378"/>
        <dbReference type="ChEBI" id="CHEBI:16768"/>
        <dbReference type="ChEBI" id="CHEBI:57287"/>
        <dbReference type="ChEBI" id="CHEBI:57288"/>
        <dbReference type="ChEBI" id="CHEBI:58887"/>
        <dbReference type="EC" id="2.3.1.189"/>
    </reaction>
</comment>
<dbReference type="EC" id="2.3.1.189" evidence="4"/>
<keyword evidence="1 4" id="KW-0808">Transferase</keyword>
<feature type="binding site" evidence="4">
    <location>
        <begin position="78"/>
        <end position="80"/>
    </location>
    <ligand>
        <name>acetyl-CoA</name>
        <dbReference type="ChEBI" id="CHEBI:57288"/>
        <label>1</label>
    </ligand>
</feature>
<evidence type="ECO:0000256" key="4">
    <source>
        <dbReference type="HAMAP-Rule" id="MF_01698"/>
    </source>
</evidence>